<evidence type="ECO:0000313" key="1">
    <source>
        <dbReference type="EMBL" id="SCL24347.1"/>
    </source>
</evidence>
<dbReference type="Proteomes" id="UP000199699">
    <property type="component" value="Unassembled WGS sequence"/>
</dbReference>
<evidence type="ECO:0000313" key="2">
    <source>
        <dbReference type="Proteomes" id="UP000199699"/>
    </source>
</evidence>
<sequence length="87" mass="9046">MNAPALVCFVPYARPMTHRDEAATDDAAELIAQLRELAGADPADVRQVVAEVLSALDRAAGGALREHLPEAIRVDAGLDSAASPAGR</sequence>
<organism evidence="1 2">
    <name type="scientific">Micromonospora nigra</name>
    <dbReference type="NCBI Taxonomy" id="145857"/>
    <lineage>
        <taxon>Bacteria</taxon>
        <taxon>Bacillati</taxon>
        <taxon>Actinomycetota</taxon>
        <taxon>Actinomycetes</taxon>
        <taxon>Micromonosporales</taxon>
        <taxon>Micromonosporaceae</taxon>
        <taxon>Micromonospora</taxon>
    </lineage>
</organism>
<gene>
    <name evidence="1" type="ORF">GA0070616_2899</name>
</gene>
<accession>A0A1C6S4P2</accession>
<protein>
    <submittedName>
        <fullName evidence="1">Uncharacterized protein</fullName>
    </submittedName>
</protein>
<dbReference type="AlphaFoldDB" id="A0A1C6S4P2"/>
<keyword evidence="2" id="KW-1185">Reference proteome</keyword>
<name>A0A1C6S4P2_9ACTN</name>
<dbReference type="STRING" id="145857.GA0070616_2899"/>
<proteinExistence type="predicted"/>
<reference evidence="1 2" key="1">
    <citation type="submission" date="2016-06" db="EMBL/GenBank/DDBJ databases">
        <authorList>
            <person name="Kjaerup R.B."/>
            <person name="Dalgaard T.S."/>
            <person name="Juul-Madsen H.R."/>
        </authorList>
    </citation>
    <scope>NUCLEOTIDE SEQUENCE [LARGE SCALE GENOMIC DNA]</scope>
    <source>
        <strain evidence="1 2">DSM 43818</strain>
    </source>
</reference>
<dbReference type="EMBL" id="FMHT01000003">
    <property type="protein sequence ID" value="SCL24347.1"/>
    <property type="molecule type" value="Genomic_DNA"/>
</dbReference>